<dbReference type="AlphaFoldDB" id="A0A1Y2K053"/>
<name>A0A1Y2K053_9PROT</name>
<keyword evidence="1" id="KW-0472">Membrane</keyword>
<evidence type="ECO:0000256" key="1">
    <source>
        <dbReference type="SAM" id="Phobius"/>
    </source>
</evidence>
<feature type="transmembrane region" description="Helical" evidence="1">
    <location>
        <begin position="88"/>
        <end position="110"/>
    </location>
</feature>
<dbReference type="Proteomes" id="UP000194003">
    <property type="component" value="Unassembled WGS sequence"/>
</dbReference>
<dbReference type="OrthoDB" id="7054801at2"/>
<dbReference type="STRING" id="1434232.MAIT1_01354"/>
<feature type="transmembrane region" description="Helical" evidence="1">
    <location>
        <begin position="156"/>
        <end position="175"/>
    </location>
</feature>
<dbReference type="InterPro" id="IPR043747">
    <property type="entry name" value="DUF5692"/>
</dbReference>
<sequence length="284" mass="30878">MLIAWIAICAAILVGVAIFLNRLQGWWGHVAVFIGIPALLLAYWMQPGSNVAAGTFGYLKFVSVCIGGALISGLRFRNWADKHGWRLVAYLVLFINILEAVGFEILDVMISTPEQSFGGSLLNAGAGALLLLTQAYPRFITVNRDDARNPLEYDLGVGWVLAYVVWNFTFVYGTIPPETQPGQWAAFAIVHLLPPLLLMGGNGARFIQARTYTLPFAMALYITNPGAPWLPVAENWHSPQIALALGAVALLMTVATAVMMWRGRPAGEAPRTLLESLLGKLVKG</sequence>
<evidence type="ECO:0000313" key="2">
    <source>
        <dbReference type="EMBL" id="OSM01408.1"/>
    </source>
</evidence>
<feature type="transmembrane region" description="Helical" evidence="1">
    <location>
        <begin position="241"/>
        <end position="261"/>
    </location>
</feature>
<gene>
    <name evidence="2" type="ORF">MAIT1_01354</name>
</gene>
<accession>A0A1Y2K053</accession>
<keyword evidence="1" id="KW-0812">Transmembrane</keyword>
<feature type="transmembrane region" description="Helical" evidence="1">
    <location>
        <begin position="27"/>
        <end position="45"/>
    </location>
</feature>
<protein>
    <submittedName>
        <fullName evidence="2">Uncharacterized protein</fullName>
    </submittedName>
</protein>
<feature type="transmembrane region" description="Helical" evidence="1">
    <location>
        <begin position="184"/>
        <end position="207"/>
    </location>
</feature>
<feature type="transmembrane region" description="Helical" evidence="1">
    <location>
        <begin position="57"/>
        <end position="76"/>
    </location>
</feature>
<proteinExistence type="predicted"/>
<keyword evidence="3" id="KW-1185">Reference proteome</keyword>
<keyword evidence="1" id="KW-1133">Transmembrane helix</keyword>
<dbReference type="EMBL" id="LVJN01000020">
    <property type="protein sequence ID" value="OSM01408.1"/>
    <property type="molecule type" value="Genomic_DNA"/>
</dbReference>
<dbReference type="RefSeq" id="WP_085442648.1">
    <property type="nucleotide sequence ID" value="NZ_LVJN01000020.1"/>
</dbReference>
<reference evidence="2 3" key="1">
    <citation type="journal article" date="2016" name="BMC Genomics">
        <title>Combined genomic and structural analyses of a cultured magnetotactic bacterium reveals its niche adaptation to a dynamic environment.</title>
        <authorList>
            <person name="Araujo A.C."/>
            <person name="Morillo V."/>
            <person name="Cypriano J."/>
            <person name="Teixeira L.C."/>
            <person name="Leao P."/>
            <person name="Lyra S."/>
            <person name="Almeida L.G."/>
            <person name="Bazylinski D.A."/>
            <person name="Vasconcellos A.T."/>
            <person name="Abreu F."/>
            <person name="Lins U."/>
        </authorList>
    </citation>
    <scope>NUCLEOTIDE SEQUENCE [LARGE SCALE GENOMIC DNA]</scope>
    <source>
        <strain evidence="2 3">IT-1</strain>
    </source>
</reference>
<organism evidence="2 3">
    <name type="scientific">Magnetofaba australis IT-1</name>
    <dbReference type="NCBI Taxonomy" id="1434232"/>
    <lineage>
        <taxon>Bacteria</taxon>
        <taxon>Pseudomonadati</taxon>
        <taxon>Pseudomonadota</taxon>
        <taxon>Magnetococcia</taxon>
        <taxon>Magnetococcales</taxon>
        <taxon>Magnetococcaceae</taxon>
        <taxon>Magnetofaba</taxon>
    </lineage>
</organism>
<evidence type="ECO:0000313" key="3">
    <source>
        <dbReference type="Proteomes" id="UP000194003"/>
    </source>
</evidence>
<dbReference type="Pfam" id="PF18948">
    <property type="entry name" value="DUF5692"/>
    <property type="match status" value="1"/>
</dbReference>
<comment type="caution">
    <text evidence="2">The sequence shown here is derived from an EMBL/GenBank/DDBJ whole genome shotgun (WGS) entry which is preliminary data.</text>
</comment>
<feature type="transmembrane region" description="Helical" evidence="1">
    <location>
        <begin position="117"/>
        <end position="136"/>
    </location>
</feature>